<dbReference type="NCBIfam" id="TIGR00225">
    <property type="entry name" value="prc"/>
    <property type="match status" value="1"/>
</dbReference>
<keyword evidence="3" id="KW-0378">Hydrolase</keyword>
<evidence type="ECO:0000256" key="3">
    <source>
        <dbReference type="ARBA" id="ARBA00022801"/>
    </source>
</evidence>
<evidence type="ECO:0000259" key="5">
    <source>
        <dbReference type="PROSITE" id="PS50106"/>
    </source>
</evidence>
<proteinExistence type="inferred from homology"/>
<dbReference type="GO" id="GO:0007165">
    <property type="term" value="P:signal transduction"/>
    <property type="evidence" value="ECO:0007669"/>
    <property type="project" value="TreeGrafter"/>
</dbReference>
<dbReference type="SMART" id="SM00245">
    <property type="entry name" value="TSPc"/>
    <property type="match status" value="1"/>
</dbReference>
<dbReference type="InterPro" id="IPR055210">
    <property type="entry name" value="CtpA/B_N"/>
</dbReference>
<dbReference type="InterPro" id="IPR004447">
    <property type="entry name" value="Peptidase_S41A"/>
</dbReference>
<dbReference type="EMBL" id="LAZR01004574">
    <property type="protein sequence ID" value="KKN07411.1"/>
    <property type="molecule type" value="Genomic_DNA"/>
</dbReference>
<feature type="domain" description="PDZ" evidence="5">
    <location>
        <begin position="97"/>
        <end position="175"/>
    </location>
</feature>
<dbReference type="PROSITE" id="PS50106">
    <property type="entry name" value="PDZ"/>
    <property type="match status" value="1"/>
</dbReference>
<comment type="similarity">
    <text evidence="1">Belongs to the peptidase S41A family.</text>
</comment>
<dbReference type="Pfam" id="PF13180">
    <property type="entry name" value="PDZ_2"/>
    <property type="match status" value="1"/>
</dbReference>
<dbReference type="SMART" id="SM00228">
    <property type="entry name" value="PDZ"/>
    <property type="match status" value="1"/>
</dbReference>
<dbReference type="Gene3D" id="3.90.226.10">
    <property type="entry name" value="2-enoyl-CoA Hydratase, Chain A, domain 1"/>
    <property type="match status" value="1"/>
</dbReference>
<dbReference type="PANTHER" id="PTHR32060:SF30">
    <property type="entry name" value="CARBOXY-TERMINAL PROCESSING PROTEASE CTPA"/>
    <property type="match status" value="1"/>
</dbReference>
<dbReference type="CDD" id="cd06782">
    <property type="entry name" value="cpPDZ_CPP-like"/>
    <property type="match status" value="1"/>
</dbReference>
<dbReference type="Pfam" id="PF22694">
    <property type="entry name" value="CtpB_N-like"/>
    <property type="match status" value="1"/>
</dbReference>
<dbReference type="GO" id="GO:0030288">
    <property type="term" value="C:outer membrane-bounded periplasmic space"/>
    <property type="evidence" value="ECO:0007669"/>
    <property type="project" value="TreeGrafter"/>
</dbReference>
<sequence>MKKRTITAVIFLVFLLMTGTFSGGFLYSSYIHQQSDKTSAKSFDFSLLKEALSHIDETFYDDVSKSKVLDGAINGIMEALDNPYASYYPPKEFKHFKTSMAGNYSGVGIVIGGKKGQIKVLKVFESSPAKSKGLLKGEAIIAIDGKSAKKLDTEQASELIKGPEGTTVTLTLEKNKKKRDVAIKRAKITFPNISSKTFGDIGYVSMHFFNNEATKNLSKEIRALEKKNIRSLILDLRNNPGGQLDEAIDVSSLFIDKGVIVKTKNKDKEETVYSATGNKIFDNKIVVLISENSASASEIVAGAIQDRHRGTIVGVKSFGKGTVQQVVSLSNGGALVIPNEKWLTPNGRDITKKGITPDVKIKAGKGKVDTQLEKAKSLLK</sequence>
<dbReference type="InterPro" id="IPR029045">
    <property type="entry name" value="ClpP/crotonase-like_dom_sf"/>
</dbReference>
<dbReference type="InterPro" id="IPR036034">
    <property type="entry name" value="PDZ_sf"/>
</dbReference>
<dbReference type="GO" id="GO:0008236">
    <property type="term" value="F:serine-type peptidase activity"/>
    <property type="evidence" value="ECO:0007669"/>
    <property type="project" value="UniProtKB-KW"/>
</dbReference>
<dbReference type="InterPro" id="IPR005151">
    <property type="entry name" value="Tail-specific_protease"/>
</dbReference>
<gene>
    <name evidence="6" type="ORF">LCGC14_1067180</name>
</gene>
<dbReference type="Pfam" id="PF03572">
    <property type="entry name" value="Peptidase_S41"/>
    <property type="match status" value="1"/>
</dbReference>
<evidence type="ECO:0000256" key="4">
    <source>
        <dbReference type="ARBA" id="ARBA00022825"/>
    </source>
</evidence>
<keyword evidence="2" id="KW-0645">Protease</keyword>
<dbReference type="Gene3D" id="2.30.42.10">
    <property type="match status" value="1"/>
</dbReference>
<reference evidence="6" key="1">
    <citation type="journal article" date="2015" name="Nature">
        <title>Complex archaea that bridge the gap between prokaryotes and eukaryotes.</title>
        <authorList>
            <person name="Spang A."/>
            <person name="Saw J.H."/>
            <person name="Jorgensen S.L."/>
            <person name="Zaremba-Niedzwiedzka K."/>
            <person name="Martijn J."/>
            <person name="Lind A.E."/>
            <person name="van Eijk R."/>
            <person name="Schleper C."/>
            <person name="Guy L."/>
            <person name="Ettema T.J."/>
        </authorList>
    </citation>
    <scope>NUCLEOTIDE SEQUENCE</scope>
</reference>
<name>A0A0F9Q2E5_9ZZZZ</name>
<dbReference type="CDD" id="cd07560">
    <property type="entry name" value="Peptidase_S41_CPP"/>
    <property type="match status" value="1"/>
</dbReference>
<dbReference type="Gene3D" id="3.30.750.44">
    <property type="match status" value="1"/>
</dbReference>
<dbReference type="GO" id="GO:0006508">
    <property type="term" value="P:proteolysis"/>
    <property type="evidence" value="ECO:0007669"/>
    <property type="project" value="UniProtKB-KW"/>
</dbReference>
<comment type="caution">
    <text evidence="6">The sequence shown here is derived from an EMBL/GenBank/DDBJ whole genome shotgun (WGS) entry which is preliminary data.</text>
</comment>
<dbReference type="InterPro" id="IPR001478">
    <property type="entry name" value="PDZ"/>
</dbReference>
<evidence type="ECO:0000256" key="2">
    <source>
        <dbReference type="ARBA" id="ARBA00022670"/>
    </source>
</evidence>
<organism evidence="6">
    <name type="scientific">marine sediment metagenome</name>
    <dbReference type="NCBI Taxonomy" id="412755"/>
    <lineage>
        <taxon>unclassified sequences</taxon>
        <taxon>metagenomes</taxon>
        <taxon>ecological metagenomes</taxon>
    </lineage>
</organism>
<accession>A0A0F9Q2E5</accession>
<evidence type="ECO:0000256" key="1">
    <source>
        <dbReference type="ARBA" id="ARBA00009179"/>
    </source>
</evidence>
<dbReference type="AlphaFoldDB" id="A0A0F9Q2E5"/>
<evidence type="ECO:0000313" key="6">
    <source>
        <dbReference type="EMBL" id="KKN07411.1"/>
    </source>
</evidence>
<keyword evidence="4" id="KW-0720">Serine protease</keyword>
<dbReference type="GO" id="GO:0004175">
    <property type="term" value="F:endopeptidase activity"/>
    <property type="evidence" value="ECO:0007669"/>
    <property type="project" value="TreeGrafter"/>
</dbReference>
<dbReference type="PANTHER" id="PTHR32060">
    <property type="entry name" value="TAIL-SPECIFIC PROTEASE"/>
    <property type="match status" value="1"/>
</dbReference>
<dbReference type="SUPFAM" id="SSF52096">
    <property type="entry name" value="ClpP/crotonase"/>
    <property type="match status" value="1"/>
</dbReference>
<protein>
    <recommendedName>
        <fullName evidence="5">PDZ domain-containing protein</fullName>
    </recommendedName>
</protein>
<dbReference type="SUPFAM" id="SSF50156">
    <property type="entry name" value="PDZ domain-like"/>
    <property type="match status" value="1"/>
</dbReference>